<name>A0A1G7CBF5_9ACTN</name>
<evidence type="ECO:0008006" key="6">
    <source>
        <dbReference type="Google" id="ProtNLM"/>
    </source>
</evidence>
<feature type="region of interest" description="Disordered" evidence="1">
    <location>
        <begin position="33"/>
        <end position="71"/>
    </location>
</feature>
<feature type="compositionally biased region" description="Polar residues" evidence="1">
    <location>
        <begin position="279"/>
        <end position="289"/>
    </location>
</feature>
<accession>A0A1G7CBF5</accession>
<evidence type="ECO:0000256" key="1">
    <source>
        <dbReference type="SAM" id="MobiDB-lite"/>
    </source>
</evidence>
<proteinExistence type="predicted"/>
<evidence type="ECO:0000259" key="2">
    <source>
        <dbReference type="Pfam" id="PF11258"/>
    </source>
</evidence>
<organism evidence="4 5">
    <name type="scientific">Auraticoccus monumenti</name>
    <dbReference type="NCBI Taxonomy" id="675864"/>
    <lineage>
        <taxon>Bacteria</taxon>
        <taxon>Bacillati</taxon>
        <taxon>Actinomycetota</taxon>
        <taxon>Actinomycetes</taxon>
        <taxon>Propionibacteriales</taxon>
        <taxon>Propionibacteriaceae</taxon>
        <taxon>Auraticoccus</taxon>
    </lineage>
</organism>
<dbReference type="InterPro" id="IPR021416">
    <property type="entry name" value="DUF3048_N"/>
</dbReference>
<dbReference type="EMBL" id="LT629688">
    <property type="protein sequence ID" value="SDE36553.1"/>
    <property type="molecule type" value="Genomic_DNA"/>
</dbReference>
<feature type="region of interest" description="Disordered" evidence="1">
    <location>
        <begin position="272"/>
        <end position="293"/>
    </location>
</feature>
<dbReference type="Gene3D" id="3.50.90.10">
    <property type="entry name" value="YerB-like"/>
    <property type="match status" value="1"/>
</dbReference>
<dbReference type="InterPro" id="IPR023158">
    <property type="entry name" value="YerB-like_sf"/>
</dbReference>
<dbReference type="InterPro" id="IPR035328">
    <property type="entry name" value="DUF3048_C"/>
</dbReference>
<dbReference type="OrthoDB" id="9779102at2"/>
<feature type="compositionally biased region" description="Low complexity" evidence="1">
    <location>
        <begin position="33"/>
        <end position="51"/>
    </location>
</feature>
<feature type="compositionally biased region" description="Pro residues" evidence="1">
    <location>
        <begin position="52"/>
        <end position="65"/>
    </location>
</feature>
<gene>
    <name evidence="4" type="ORF">SAMN04489747_3221</name>
</gene>
<keyword evidence="5" id="KW-1185">Reference proteome</keyword>
<dbReference type="RefSeq" id="WP_090594933.1">
    <property type="nucleotide sequence ID" value="NZ_LT629688.1"/>
</dbReference>
<dbReference type="Proteomes" id="UP000198546">
    <property type="component" value="Chromosome i"/>
</dbReference>
<evidence type="ECO:0000259" key="3">
    <source>
        <dbReference type="Pfam" id="PF17479"/>
    </source>
</evidence>
<dbReference type="Pfam" id="PF11258">
    <property type="entry name" value="DUF3048"/>
    <property type="match status" value="1"/>
</dbReference>
<sequence length="339" mass="35723">MQLKRPQTIGLAVAAAVVVAAVVVAVALGGRGPSAAPATPGPAPSSAAPSPSATPTPSPSPTPEPEPVDPLTGEEVVEAEVFAVKIDNLAPARPQLGLSSADIVVAEEVEAGLSRLVAVFHTEFPDRVGPVRSARNTDVELLPLFGEPGLVYSGANSKVQANVRGSKHLVPIERSDRDSTRPAPHNVVVDLGALAKQHEVGEARDIGWEFGDQDDAWDGAEDSDDLAVGIGGDDFTFERRDDRYQPAVNGDPYTDGGDAVLVDNVVVLSVRNRDDEDTTSSQSIVSETTGKGKVEVTREGRTLTGTWRRDEVEDPMTFTDEDGEPMLLKPGSSWVLLKG</sequence>
<feature type="domain" description="DUF3048" evidence="2">
    <location>
        <begin position="72"/>
        <end position="199"/>
    </location>
</feature>
<dbReference type="AlphaFoldDB" id="A0A1G7CBF5"/>
<dbReference type="SUPFAM" id="SSF159774">
    <property type="entry name" value="YerB-like"/>
    <property type="match status" value="1"/>
</dbReference>
<dbReference type="STRING" id="675864.SAMN04489747_3221"/>
<reference evidence="4 5" key="1">
    <citation type="submission" date="2016-10" db="EMBL/GenBank/DDBJ databases">
        <authorList>
            <person name="de Groot N.N."/>
        </authorList>
    </citation>
    <scope>NUCLEOTIDE SEQUENCE [LARGE SCALE GENOMIC DNA]</scope>
    <source>
        <strain evidence="4 5">MON 2.2</strain>
    </source>
</reference>
<protein>
    <recommendedName>
        <fullName evidence="6">DUF3048 domain-containing protein</fullName>
    </recommendedName>
</protein>
<evidence type="ECO:0000313" key="4">
    <source>
        <dbReference type="EMBL" id="SDE36553.1"/>
    </source>
</evidence>
<evidence type="ECO:0000313" key="5">
    <source>
        <dbReference type="Proteomes" id="UP000198546"/>
    </source>
</evidence>
<feature type="domain" description="DUF3048" evidence="3">
    <location>
        <begin position="234"/>
        <end position="335"/>
    </location>
</feature>
<feature type="region of interest" description="Disordered" evidence="1">
    <location>
        <begin position="316"/>
        <end position="339"/>
    </location>
</feature>
<dbReference type="Pfam" id="PF17479">
    <property type="entry name" value="DUF3048_C"/>
    <property type="match status" value="1"/>
</dbReference>